<feature type="domain" description="ANTAR" evidence="5">
    <location>
        <begin position="180"/>
        <end position="241"/>
    </location>
</feature>
<dbReference type="SMART" id="SM00065">
    <property type="entry name" value="GAF"/>
    <property type="match status" value="1"/>
</dbReference>
<keyword evidence="4" id="KW-0804">Transcription</keyword>
<dbReference type="InterPro" id="IPR036388">
    <property type="entry name" value="WH-like_DNA-bd_sf"/>
</dbReference>
<dbReference type="SUPFAM" id="SSF52172">
    <property type="entry name" value="CheY-like"/>
    <property type="match status" value="1"/>
</dbReference>
<evidence type="ECO:0000256" key="2">
    <source>
        <dbReference type="ARBA" id="ARBA00022777"/>
    </source>
</evidence>
<reference evidence="6" key="1">
    <citation type="submission" date="2020-02" db="EMBL/GenBank/DDBJ databases">
        <authorList>
            <person name="Meier V. D."/>
        </authorList>
    </citation>
    <scope>NUCLEOTIDE SEQUENCE</scope>
    <source>
        <strain evidence="6">AVDCRST_MAG32</strain>
    </source>
</reference>
<dbReference type="GO" id="GO:0003723">
    <property type="term" value="F:RNA binding"/>
    <property type="evidence" value="ECO:0007669"/>
    <property type="project" value="InterPro"/>
</dbReference>
<dbReference type="InterPro" id="IPR029016">
    <property type="entry name" value="GAF-like_dom_sf"/>
</dbReference>
<dbReference type="SMART" id="SM01012">
    <property type="entry name" value="ANTAR"/>
    <property type="match status" value="1"/>
</dbReference>
<dbReference type="InterPro" id="IPR003018">
    <property type="entry name" value="GAF"/>
</dbReference>
<dbReference type="PROSITE" id="PS50921">
    <property type="entry name" value="ANTAR"/>
    <property type="match status" value="1"/>
</dbReference>
<keyword evidence="1" id="KW-0808">Transferase</keyword>
<dbReference type="GO" id="GO:0016301">
    <property type="term" value="F:kinase activity"/>
    <property type="evidence" value="ECO:0007669"/>
    <property type="project" value="UniProtKB-KW"/>
</dbReference>
<dbReference type="Pfam" id="PF13185">
    <property type="entry name" value="GAF_2"/>
    <property type="match status" value="1"/>
</dbReference>
<evidence type="ECO:0000313" key="6">
    <source>
        <dbReference type="EMBL" id="CAA9396870.1"/>
    </source>
</evidence>
<name>A0A6J4NXQ0_9ACTN</name>
<evidence type="ECO:0000256" key="1">
    <source>
        <dbReference type="ARBA" id="ARBA00022679"/>
    </source>
</evidence>
<evidence type="ECO:0000256" key="4">
    <source>
        <dbReference type="ARBA" id="ARBA00023163"/>
    </source>
</evidence>
<keyword evidence="2" id="KW-0418">Kinase</keyword>
<dbReference type="Gene3D" id="3.30.450.40">
    <property type="match status" value="1"/>
</dbReference>
<evidence type="ECO:0000259" key="5">
    <source>
        <dbReference type="PROSITE" id="PS50921"/>
    </source>
</evidence>
<dbReference type="Pfam" id="PF03861">
    <property type="entry name" value="ANTAR"/>
    <property type="match status" value="1"/>
</dbReference>
<proteinExistence type="predicted"/>
<dbReference type="InterPro" id="IPR012074">
    <property type="entry name" value="GAF_ANTAR"/>
</dbReference>
<dbReference type="AlphaFoldDB" id="A0A6J4NXQ0"/>
<dbReference type="PIRSF" id="PIRSF036625">
    <property type="entry name" value="GAF_ANTAR"/>
    <property type="match status" value="1"/>
</dbReference>
<evidence type="ECO:0000256" key="3">
    <source>
        <dbReference type="ARBA" id="ARBA00023015"/>
    </source>
</evidence>
<protein>
    <recommendedName>
        <fullName evidence="5">ANTAR domain-containing protein</fullName>
    </recommendedName>
</protein>
<accession>A0A6J4NXQ0</accession>
<gene>
    <name evidence="6" type="ORF">AVDCRST_MAG32-2685</name>
</gene>
<dbReference type="InterPro" id="IPR005561">
    <property type="entry name" value="ANTAR"/>
</dbReference>
<dbReference type="EMBL" id="CADCUM010000106">
    <property type="protein sequence ID" value="CAA9396870.1"/>
    <property type="molecule type" value="Genomic_DNA"/>
</dbReference>
<organism evidence="6">
    <name type="scientific">uncultured Nocardioides sp</name>
    <dbReference type="NCBI Taxonomy" id="198441"/>
    <lineage>
        <taxon>Bacteria</taxon>
        <taxon>Bacillati</taxon>
        <taxon>Actinomycetota</taxon>
        <taxon>Actinomycetes</taxon>
        <taxon>Propionibacteriales</taxon>
        <taxon>Nocardioidaceae</taxon>
        <taxon>Nocardioides</taxon>
        <taxon>environmental samples</taxon>
    </lineage>
</organism>
<sequence length="255" mass="28022">MCLVCLLSARSEWKQTKNMTELPNDVARALAEAARTINAPHSLGETLDAIVEAAKNSVPGFDHVGISIVHGKDKTIETKAATSQLVWELDALQYRQMEGPCVSALFDEPTMSAPNLRHDQRWPRYVPEAVRHGVRSQMGYRLYVDDHTMGGLNFYSTESDTLQDGACEIGELFAVHATVALGRAMEEDNLNLALTTRGLIGQAIGLTMARFEISSERAFQFLVRASSSSNIKLRDIAEALVAEANARYDSEPQPA</sequence>
<dbReference type="SUPFAM" id="SSF55781">
    <property type="entry name" value="GAF domain-like"/>
    <property type="match status" value="1"/>
</dbReference>
<dbReference type="InterPro" id="IPR011006">
    <property type="entry name" value="CheY-like_superfamily"/>
</dbReference>
<keyword evidence="3" id="KW-0805">Transcription regulation</keyword>
<dbReference type="Gene3D" id="1.10.10.10">
    <property type="entry name" value="Winged helix-like DNA-binding domain superfamily/Winged helix DNA-binding domain"/>
    <property type="match status" value="1"/>
</dbReference>